<dbReference type="Gene3D" id="1.10.510.10">
    <property type="entry name" value="Transferase(Phosphotransferase) domain 1"/>
    <property type="match status" value="1"/>
</dbReference>
<dbReference type="GO" id="GO:0004672">
    <property type="term" value="F:protein kinase activity"/>
    <property type="evidence" value="ECO:0007669"/>
    <property type="project" value="InterPro"/>
</dbReference>
<dbReference type="GO" id="GO:0005524">
    <property type="term" value="F:ATP binding"/>
    <property type="evidence" value="ECO:0007669"/>
    <property type="project" value="InterPro"/>
</dbReference>
<dbReference type="PANTHER" id="PTHR44305:SF24">
    <property type="entry name" value="TYROSINE-PROTEIN KINASE C03B1.5-RELATED"/>
    <property type="match status" value="1"/>
</dbReference>
<dbReference type="OrthoDB" id="4062651at2759"/>
<feature type="compositionally biased region" description="Low complexity" evidence="1">
    <location>
        <begin position="327"/>
        <end position="346"/>
    </location>
</feature>
<reference evidence="3 4" key="1">
    <citation type="journal article" date="2013" name="Fungal Biol.">
        <title>Analysis of microsatellite markers in the genome of the plant pathogen Ceratocystis fimbriata.</title>
        <authorList>
            <person name="Simpson M.C."/>
            <person name="Wilken P.M."/>
            <person name="Coetzee M.P."/>
            <person name="Wingfield M.J."/>
            <person name="Wingfield B.D."/>
        </authorList>
    </citation>
    <scope>NUCLEOTIDE SEQUENCE [LARGE SCALE GENOMIC DNA]</scope>
    <source>
        <strain evidence="3 4">CBS 114723</strain>
    </source>
</reference>
<dbReference type="STRING" id="1035309.A0A2C5X1J0"/>
<dbReference type="InterPro" id="IPR011009">
    <property type="entry name" value="Kinase-like_dom_sf"/>
</dbReference>
<accession>A0A2C5X1J0</accession>
<sequence length="605" mass="68570">MVNIWWDNDRIESTVTHAFVCQHLLPQEIDRLGRQVGFGDGLTNDTYWDWIETKVKRIFLILVDLGVPDQIFGLIDDSWSDTDLPFDLENISRLALATAKDERLERRFYQRQFIYMVRPLKKGANIIYGDNEMVPIDQVDKKTPIVPNAVDRVTVGNDHDVVYWRQRMPLDVQGGLLSSQFQETVDNMRSIENDHIVSYWGSYVYQGVGYVLYTPASEFSLKSFFTSRPVSYKNLSKPLRKELVMNWIMCLADTICFLHSHQRAHSYIKPSSIHFTKNNKIFLSDTSNMGPNSMNKGADRSASFDREWYDYAAPEQWFKPNGPNAGPSRQPSFLSSSPESFSISTPRTECPNTAPSLHTHNNLQLSPQAADIFSFGCIILELLSFLLKKQHKFASHRAAKHKTAGRGGAVLDSSFHKNLNQVESWMTDLAKEANKKPLYKDGNHIYRGFIPLLRIVACMLATNPQDRPSAQEVQQRIYEIVTEQCNIAEPHCVHRYDFDFGFSQAHAHSDTMSVCTRQISAPGYVTRSSGRHNRTSSSGGMSTYSGSTGSASLLDKDRELVVNIDTMRSLRSRDHGSSVPNSPVIWEGLQVTPSPVEPSYRGGMF</sequence>
<dbReference type="EMBL" id="APWK03000086">
    <property type="protein sequence ID" value="PHH51761.1"/>
    <property type="molecule type" value="Genomic_DNA"/>
</dbReference>
<feature type="region of interest" description="Disordered" evidence="1">
    <location>
        <begin position="525"/>
        <end position="551"/>
    </location>
</feature>
<dbReference type="InterPro" id="IPR000719">
    <property type="entry name" value="Prot_kinase_dom"/>
</dbReference>
<dbReference type="InterPro" id="IPR053083">
    <property type="entry name" value="TF_kinase-domain_protein"/>
</dbReference>
<dbReference type="PROSITE" id="PS50011">
    <property type="entry name" value="PROTEIN_KINASE_DOM"/>
    <property type="match status" value="1"/>
</dbReference>
<dbReference type="SMART" id="SM00220">
    <property type="entry name" value="S_TKc"/>
    <property type="match status" value="1"/>
</dbReference>
<dbReference type="AlphaFoldDB" id="A0A2C5X1J0"/>
<dbReference type="PANTHER" id="PTHR44305">
    <property type="entry name" value="SI:DKEY-192D15.2-RELATED"/>
    <property type="match status" value="1"/>
</dbReference>
<evidence type="ECO:0000259" key="2">
    <source>
        <dbReference type="PROSITE" id="PS50011"/>
    </source>
</evidence>
<feature type="domain" description="Protein kinase" evidence="2">
    <location>
        <begin position="102"/>
        <end position="481"/>
    </location>
</feature>
<evidence type="ECO:0000313" key="3">
    <source>
        <dbReference type="EMBL" id="PHH51761.1"/>
    </source>
</evidence>
<gene>
    <name evidence="3" type="ORF">CFIMG_008597RA00001</name>
</gene>
<organism evidence="3 4">
    <name type="scientific">Ceratocystis fimbriata CBS 114723</name>
    <dbReference type="NCBI Taxonomy" id="1035309"/>
    <lineage>
        <taxon>Eukaryota</taxon>
        <taxon>Fungi</taxon>
        <taxon>Dikarya</taxon>
        <taxon>Ascomycota</taxon>
        <taxon>Pezizomycotina</taxon>
        <taxon>Sordariomycetes</taxon>
        <taxon>Hypocreomycetidae</taxon>
        <taxon>Microascales</taxon>
        <taxon>Ceratocystidaceae</taxon>
        <taxon>Ceratocystis</taxon>
    </lineage>
</organism>
<reference evidence="3 4" key="2">
    <citation type="journal article" date="2013" name="IMA Fungus">
        <title>IMA Genome-F 1: Ceratocystis fimbriata: Draft nuclear genome sequence for the plant pathogen, Ceratocystis fimbriata.</title>
        <authorList>
            <person name="Wilken P.M."/>
            <person name="Steenkamp E.T."/>
            <person name="Wingfield M.J."/>
            <person name="de Beer Z.W."/>
            <person name="Wingfield B.D."/>
        </authorList>
    </citation>
    <scope>NUCLEOTIDE SEQUENCE [LARGE SCALE GENOMIC DNA]</scope>
    <source>
        <strain evidence="3 4">CBS 114723</strain>
    </source>
</reference>
<dbReference type="Proteomes" id="UP000222788">
    <property type="component" value="Unassembled WGS sequence"/>
</dbReference>
<proteinExistence type="predicted"/>
<feature type="region of interest" description="Disordered" evidence="1">
    <location>
        <begin position="320"/>
        <end position="347"/>
    </location>
</feature>
<feature type="compositionally biased region" description="Low complexity" evidence="1">
    <location>
        <begin position="535"/>
        <end position="551"/>
    </location>
</feature>
<name>A0A2C5X1J0_9PEZI</name>
<dbReference type="SUPFAM" id="SSF56112">
    <property type="entry name" value="Protein kinase-like (PK-like)"/>
    <property type="match status" value="1"/>
</dbReference>
<evidence type="ECO:0000313" key="4">
    <source>
        <dbReference type="Proteomes" id="UP000222788"/>
    </source>
</evidence>
<keyword evidence="4" id="KW-1185">Reference proteome</keyword>
<protein>
    <recommendedName>
        <fullName evidence="2">Protein kinase domain-containing protein</fullName>
    </recommendedName>
</protein>
<comment type="caution">
    <text evidence="3">The sequence shown here is derived from an EMBL/GenBank/DDBJ whole genome shotgun (WGS) entry which is preliminary data.</text>
</comment>
<evidence type="ECO:0000256" key="1">
    <source>
        <dbReference type="SAM" id="MobiDB-lite"/>
    </source>
</evidence>